<dbReference type="InterPro" id="IPR000014">
    <property type="entry name" value="PAS"/>
</dbReference>
<dbReference type="SMART" id="SM00086">
    <property type="entry name" value="PAC"/>
    <property type="match status" value="1"/>
</dbReference>
<dbReference type="PANTHER" id="PTHR47429">
    <property type="entry name" value="PROTEIN TWIN LOV 1"/>
    <property type="match status" value="1"/>
</dbReference>
<evidence type="ECO:0000256" key="4">
    <source>
        <dbReference type="ARBA" id="ARBA00022643"/>
    </source>
</evidence>
<keyword evidence="3" id="KW-0285">Flavoprotein</keyword>
<evidence type="ECO:0000256" key="2">
    <source>
        <dbReference type="ARBA" id="ARBA00022606"/>
    </source>
</evidence>
<name>A0AAQ3QIN0_9LILI</name>
<protein>
    <submittedName>
        <fullName evidence="9">LOV domain-containing protein</fullName>
    </submittedName>
</protein>
<sequence length="418" mass="47114">MAAAISDVAQTRSVLRALGEHPDQETIDAARARIAEVDEDLCRQLEEIALAPHFLQGLETDQMEIEKIRDAVKNRKTYCGRLLNYKKDGTKFWNLLTITPIRNENGSVIKFIGMQVEVSKYTEGLSDKTMRPNALPMSLIRYDDRDFVMKLDENEKIHIDSPLQVSLEDKNFKSQAGRMDSPLNAKIDSPRMGGRKSGRSSLMGNMLCYTKSIPVIYRLKAYAIIASGIVIVDSIYYRWWKQIVLSRRQTMAVIYGYYSSFQLSEKSDVYSFGMVILELITGRPSIFMTSKQSASLVVWVRQRLANGYIEDIVDARLQRQHDVNSIWKAADVALRCTELAAHKRPAMADVVLELKESLALEIGYRKSEIPSASNNSTYARGAADKSVDTNAHDERDDANPTLHVSSVENKETTKSSSP</sequence>
<evidence type="ECO:0000259" key="8">
    <source>
        <dbReference type="PROSITE" id="PS50113"/>
    </source>
</evidence>
<feature type="region of interest" description="Disordered" evidence="7">
    <location>
        <begin position="371"/>
        <end position="418"/>
    </location>
</feature>
<dbReference type="GO" id="GO:0009637">
    <property type="term" value="P:response to blue light"/>
    <property type="evidence" value="ECO:0007669"/>
    <property type="project" value="UniProtKB-ARBA"/>
</dbReference>
<dbReference type="EMBL" id="CP136896">
    <property type="protein sequence ID" value="WOL14061.1"/>
    <property type="molecule type" value="Genomic_DNA"/>
</dbReference>
<dbReference type="Gene3D" id="3.30.450.20">
    <property type="entry name" value="PAS domain"/>
    <property type="match status" value="1"/>
</dbReference>
<keyword evidence="1" id="KW-0600">Photoreceptor protein</keyword>
<accession>A0AAQ3QIN0</accession>
<dbReference type="InterPro" id="IPR001610">
    <property type="entry name" value="PAC"/>
</dbReference>
<evidence type="ECO:0000313" key="9">
    <source>
        <dbReference type="EMBL" id="WOL14061.1"/>
    </source>
</evidence>
<gene>
    <name evidence="9" type="ORF">Cni_G22841</name>
</gene>
<dbReference type="InterPro" id="IPR000700">
    <property type="entry name" value="PAS-assoc_C"/>
</dbReference>
<evidence type="ECO:0000256" key="6">
    <source>
        <dbReference type="ARBA" id="ARBA00023170"/>
    </source>
</evidence>
<evidence type="ECO:0000313" key="10">
    <source>
        <dbReference type="Proteomes" id="UP001327560"/>
    </source>
</evidence>
<feature type="compositionally biased region" description="Basic and acidic residues" evidence="7">
    <location>
        <begin position="408"/>
        <end position="418"/>
    </location>
</feature>
<dbReference type="AlphaFoldDB" id="A0AAQ3QIN0"/>
<reference evidence="9 10" key="1">
    <citation type="submission" date="2023-10" db="EMBL/GenBank/DDBJ databases">
        <title>Chromosome-scale genome assembly provides insights into flower coloration mechanisms of Canna indica.</title>
        <authorList>
            <person name="Li C."/>
        </authorList>
    </citation>
    <scope>NUCLEOTIDE SEQUENCE [LARGE SCALE GENOMIC DNA]</scope>
    <source>
        <tissue evidence="9">Flower</tissue>
    </source>
</reference>
<dbReference type="InterPro" id="IPR035965">
    <property type="entry name" value="PAS-like_dom_sf"/>
</dbReference>
<keyword evidence="6" id="KW-0675">Receptor</keyword>
<keyword evidence="2" id="KW-0716">Sensory transduction</keyword>
<keyword evidence="4" id="KW-0288">FMN</keyword>
<keyword evidence="10" id="KW-1185">Reference proteome</keyword>
<keyword evidence="5" id="KW-0157">Chromophore</keyword>
<dbReference type="InterPro" id="IPR011009">
    <property type="entry name" value="Kinase-like_dom_sf"/>
</dbReference>
<evidence type="ECO:0000256" key="5">
    <source>
        <dbReference type="ARBA" id="ARBA00022991"/>
    </source>
</evidence>
<dbReference type="SUPFAM" id="SSF55785">
    <property type="entry name" value="PYP-like sensor domain (PAS domain)"/>
    <property type="match status" value="1"/>
</dbReference>
<dbReference type="Proteomes" id="UP001327560">
    <property type="component" value="Chromosome 7"/>
</dbReference>
<dbReference type="PROSITE" id="PS50113">
    <property type="entry name" value="PAC"/>
    <property type="match status" value="1"/>
</dbReference>
<evidence type="ECO:0000256" key="3">
    <source>
        <dbReference type="ARBA" id="ARBA00022630"/>
    </source>
</evidence>
<dbReference type="Gene3D" id="1.10.510.10">
    <property type="entry name" value="Transferase(Phosphotransferase) domain 1"/>
    <property type="match status" value="1"/>
</dbReference>
<dbReference type="Pfam" id="PF13426">
    <property type="entry name" value="PAS_9"/>
    <property type="match status" value="1"/>
</dbReference>
<organism evidence="9 10">
    <name type="scientific">Canna indica</name>
    <name type="common">Indian-shot</name>
    <dbReference type="NCBI Taxonomy" id="4628"/>
    <lineage>
        <taxon>Eukaryota</taxon>
        <taxon>Viridiplantae</taxon>
        <taxon>Streptophyta</taxon>
        <taxon>Embryophyta</taxon>
        <taxon>Tracheophyta</taxon>
        <taxon>Spermatophyta</taxon>
        <taxon>Magnoliopsida</taxon>
        <taxon>Liliopsida</taxon>
        <taxon>Zingiberales</taxon>
        <taxon>Cannaceae</taxon>
        <taxon>Canna</taxon>
    </lineage>
</organism>
<dbReference type="PANTHER" id="PTHR47429:SF8">
    <property type="entry name" value="PHOTOTROPIN-1-LIKE"/>
    <property type="match status" value="1"/>
</dbReference>
<feature type="domain" description="PAC" evidence="8">
    <location>
        <begin position="76"/>
        <end position="130"/>
    </location>
</feature>
<dbReference type="GO" id="GO:0005634">
    <property type="term" value="C:nucleus"/>
    <property type="evidence" value="ECO:0007669"/>
    <property type="project" value="TreeGrafter"/>
</dbReference>
<evidence type="ECO:0000256" key="1">
    <source>
        <dbReference type="ARBA" id="ARBA00022543"/>
    </source>
</evidence>
<dbReference type="SUPFAM" id="SSF56112">
    <property type="entry name" value="Protein kinase-like (PK-like)"/>
    <property type="match status" value="1"/>
</dbReference>
<evidence type="ECO:0000256" key="7">
    <source>
        <dbReference type="SAM" id="MobiDB-lite"/>
    </source>
</evidence>
<feature type="compositionally biased region" description="Basic and acidic residues" evidence="7">
    <location>
        <begin position="382"/>
        <end position="398"/>
    </location>
</feature>
<dbReference type="GO" id="GO:0009881">
    <property type="term" value="F:photoreceptor activity"/>
    <property type="evidence" value="ECO:0007669"/>
    <property type="project" value="UniProtKB-KW"/>
</dbReference>
<proteinExistence type="predicted"/>